<dbReference type="SUPFAM" id="SSF46767">
    <property type="entry name" value="Methylated DNA-protein cysteine methyltransferase, C-terminal domain"/>
    <property type="match status" value="1"/>
</dbReference>
<dbReference type="Gene3D" id="1.10.10.10">
    <property type="entry name" value="Winged helix-like DNA-binding domain superfamily/Winged helix DNA-binding domain"/>
    <property type="match status" value="1"/>
</dbReference>
<comment type="caution">
    <text evidence="10">The sequence shown here is derived from an EMBL/GenBank/DDBJ whole genome shotgun (WGS) entry which is preliminary data.</text>
</comment>
<evidence type="ECO:0000256" key="3">
    <source>
        <dbReference type="ARBA" id="ARBA00011918"/>
    </source>
</evidence>
<dbReference type="NCBIfam" id="TIGR00589">
    <property type="entry name" value="ogt"/>
    <property type="match status" value="1"/>
</dbReference>
<dbReference type="EC" id="2.1.1.63" evidence="3"/>
<keyword evidence="5" id="KW-0808">Transferase</keyword>
<sequence>MTLASYCLFETPLGTCGIAWREPATCGSQPVVTFVQLPEATPQATESRIARKSGAGHSSAPPPYLAEIIEKIRRHLGGEAQNFRGVAVDLNNVAPFCCQVYEAAREIPAGQTRTYGEIAKAIGQPSSAQEVGQALSKNPIPIIIPCHRVAAAGGKPGGFSAHGGRATKAKLLALEGASVNLHLFS</sequence>
<comment type="catalytic activity">
    <reaction evidence="1">
        <text>a 4-O-methyl-thymidine in DNA + L-cysteinyl-[protein] = a thymidine in DNA + S-methyl-L-cysteinyl-[protein]</text>
        <dbReference type="Rhea" id="RHEA:53428"/>
        <dbReference type="Rhea" id="RHEA-COMP:10131"/>
        <dbReference type="Rhea" id="RHEA-COMP:10132"/>
        <dbReference type="Rhea" id="RHEA-COMP:13555"/>
        <dbReference type="Rhea" id="RHEA-COMP:13556"/>
        <dbReference type="ChEBI" id="CHEBI:29950"/>
        <dbReference type="ChEBI" id="CHEBI:82612"/>
        <dbReference type="ChEBI" id="CHEBI:137386"/>
        <dbReference type="ChEBI" id="CHEBI:137387"/>
        <dbReference type="EC" id="2.1.1.63"/>
    </reaction>
</comment>
<feature type="domain" description="Methylated-DNA-[protein]-cysteine S-methyltransferase DNA binding" evidence="9">
    <location>
        <begin position="96"/>
        <end position="177"/>
    </location>
</feature>
<name>A0A7V8SV53_9BACT</name>
<dbReference type="AlphaFoldDB" id="A0A7V8SV53"/>
<accession>A0A7V8SV53</accession>
<evidence type="ECO:0000256" key="8">
    <source>
        <dbReference type="ARBA" id="ARBA00049348"/>
    </source>
</evidence>
<gene>
    <name evidence="10" type="ORF">HRJ53_02390</name>
</gene>
<dbReference type="FunFam" id="1.10.10.10:FF:000214">
    <property type="entry name" value="Methylated-DNA--protein-cysteine methyltransferase"/>
    <property type="match status" value="1"/>
</dbReference>
<dbReference type="GO" id="GO:0003908">
    <property type="term" value="F:methylated-DNA-[protein]-cysteine S-methyltransferase activity"/>
    <property type="evidence" value="ECO:0007669"/>
    <property type="project" value="UniProtKB-EC"/>
</dbReference>
<keyword evidence="11" id="KW-1185">Reference proteome</keyword>
<comment type="similarity">
    <text evidence="2">Belongs to the MGMT family.</text>
</comment>
<dbReference type="CDD" id="cd06445">
    <property type="entry name" value="ATase"/>
    <property type="match status" value="1"/>
</dbReference>
<evidence type="ECO:0000313" key="11">
    <source>
        <dbReference type="Proteomes" id="UP000567293"/>
    </source>
</evidence>
<evidence type="ECO:0000256" key="7">
    <source>
        <dbReference type="ARBA" id="ARBA00023204"/>
    </source>
</evidence>
<evidence type="ECO:0000256" key="6">
    <source>
        <dbReference type="ARBA" id="ARBA00022763"/>
    </source>
</evidence>
<evidence type="ECO:0000313" key="10">
    <source>
        <dbReference type="EMBL" id="MBA0083820.1"/>
    </source>
</evidence>
<reference evidence="10" key="1">
    <citation type="submission" date="2020-06" db="EMBL/GenBank/DDBJ databases">
        <title>Legume-microbial interactions unlock mineral nutrients during tropical forest succession.</title>
        <authorList>
            <person name="Epihov D.Z."/>
        </authorList>
    </citation>
    <scope>NUCLEOTIDE SEQUENCE [LARGE SCALE GENOMIC DNA]</scope>
    <source>
        <strain evidence="10">Pan2503</strain>
    </source>
</reference>
<dbReference type="InterPro" id="IPR036217">
    <property type="entry name" value="MethylDNA_cys_MeTrfase_DNAb"/>
</dbReference>
<dbReference type="EMBL" id="JACDQQ010000244">
    <property type="protein sequence ID" value="MBA0083820.1"/>
    <property type="molecule type" value="Genomic_DNA"/>
</dbReference>
<organism evidence="10 11">
    <name type="scientific">Candidatus Acidiferrum panamense</name>
    <dbReference type="NCBI Taxonomy" id="2741543"/>
    <lineage>
        <taxon>Bacteria</taxon>
        <taxon>Pseudomonadati</taxon>
        <taxon>Acidobacteriota</taxon>
        <taxon>Terriglobia</taxon>
        <taxon>Candidatus Acidiferrales</taxon>
        <taxon>Candidatus Acidiferrum</taxon>
    </lineage>
</organism>
<dbReference type="InterPro" id="IPR014048">
    <property type="entry name" value="MethylDNA_cys_MeTrfase_DNA-bd"/>
</dbReference>
<dbReference type="Pfam" id="PF01035">
    <property type="entry name" value="DNA_binding_1"/>
    <property type="match status" value="1"/>
</dbReference>
<evidence type="ECO:0000256" key="4">
    <source>
        <dbReference type="ARBA" id="ARBA00022603"/>
    </source>
</evidence>
<dbReference type="Proteomes" id="UP000567293">
    <property type="component" value="Unassembled WGS sequence"/>
</dbReference>
<evidence type="ECO:0000256" key="2">
    <source>
        <dbReference type="ARBA" id="ARBA00008711"/>
    </source>
</evidence>
<comment type="catalytic activity">
    <reaction evidence="8">
        <text>a 6-O-methyl-2'-deoxyguanosine in DNA + L-cysteinyl-[protein] = S-methyl-L-cysteinyl-[protein] + a 2'-deoxyguanosine in DNA</text>
        <dbReference type="Rhea" id="RHEA:24000"/>
        <dbReference type="Rhea" id="RHEA-COMP:10131"/>
        <dbReference type="Rhea" id="RHEA-COMP:10132"/>
        <dbReference type="Rhea" id="RHEA-COMP:11367"/>
        <dbReference type="Rhea" id="RHEA-COMP:11368"/>
        <dbReference type="ChEBI" id="CHEBI:29950"/>
        <dbReference type="ChEBI" id="CHEBI:82612"/>
        <dbReference type="ChEBI" id="CHEBI:85445"/>
        <dbReference type="ChEBI" id="CHEBI:85448"/>
        <dbReference type="EC" id="2.1.1.63"/>
    </reaction>
</comment>
<evidence type="ECO:0000256" key="1">
    <source>
        <dbReference type="ARBA" id="ARBA00001286"/>
    </source>
</evidence>
<protein>
    <recommendedName>
        <fullName evidence="3">methylated-DNA--[protein]-cysteine S-methyltransferase</fullName>
        <ecNumber evidence="3">2.1.1.63</ecNumber>
    </recommendedName>
</protein>
<keyword evidence="4" id="KW-0489">Methyltransferase</keyword>
<evidence type="ECO:0000259" key="9">
    <source>
        <dbReference type="Pfam" id="PF01035"/>
    </source>
</evidence>
<dbReference type="PANTHER" id="PTHR10815">
    <property type="entry name" value="METHYLATED-DNA--PROTEIN-CYSTEINE METHYLTRANSFERASE"/>
    <property type="match status" value="1"/>
</dbReference>
<keyword evidence="6" id="KW-0227">DNA damage</keyword>
<dbReference type="GO" id="GO:0032259">
    <property type="term" value="P:methylation"/>
    <property type="evidence" value="ECO:0007669"/>
    <property type="project" value="UniProtKB-KW"/>
</dbReference>
<proteinExistence type="inferred from homology"/>
<dbReference type="InterPro" id="IPR036388">
    <property type="entry name" value="WH-like_DNA-bd_sf"/>
</dbReference>
<keyword evidence="7" id="KW-0234">DNA repair</keyword>
<dbReference type="PANTHER" id="PTHR10815:SF5">
    <property type="entry name" value="METHYLATED-DNA--PROTEIN-CYSTEINE METHYLTRANSFERASE"/>
    <property type="match status" value="1"/>
</dbReference>
<dbReference type="GO" id="GO:0006281">
    <property type="term" value="P:DNA repair"/>
    <property type="evidence" value="ECO:0007669"/>
    <property type="project" value="UniProtKB-KW"/>
</dbReference>
<evidence type="ECO:0000256" key="5">
    <source>
        <dbReference type="ARBA" id="ARBA00022679"/>
    </source>
</evidence>